<keyword evidence="6 11" id="KW-0798">TonB box</keyword>
<feature type="compositionally biased region" description="Acidic residues" evidence="12">
    <location>
        <begin position="380"/>
        <end position="393"/>
    </location>
</feature>
<evidence type="ECO:0000256" key="3">
    <source>
        <dbReference type="ARBA" id="ARBA00022452"/>
    </source>
</evidence>
<dbReference type="Pfam" id="PF13715">
    <property type="entry name" value="CarbopepD_reg_2"/>
    <property type="match status" value="1"/>
</dbReference>
<keyword evidence="2 10" id="KW-0813">Transport</keyword>
<dbReference type="PANTHER" id="PTHR30069:SF29">
    <property type="entry name" value="HEMOGLOBIN AND HEMOGLOBIN-HAPTOGLOBIN-BINDING PROTEIN 1-RELATED"/>
    <property type="match status" value="1"/>
</dbReference>
<dbReference type="InterPro" id="IPR008969">
    <property type="entry name" value="CarboxyPept-like_regulatory"/>
</dbReference>
<evidence type="ECO:0000313" key="16">
    <source>
        <dbReference type="Proteomes" id="UP000176050"/>
    </source>
</evidence>
<gene>
    <name evidence="15" type="ORF">LPB138_04590</name>
</gene>
<keyword evidence="9 10" id="KW-0998">Cell outer membrane</keyword>
<name>A0A1D8P604_9FLAO</name>
<dbReference type="SUPFAM" id="SSF56935">
    <property type="entry name" value="Porins"/>
    <property type="match status" value="1"/>
</dbReference>
<dbReference type="Gene3D" id="2.170.130.10">
    <property type="entry name" value="TonB-dependent receptor, plug domain"/>
    <property type="match status" value="1"/>
</dbReference>
<dbReference type="InterPro" id="IPR000531">
    <property type="entry name" value="Beta-barrel_TonB"/>
</dbReference>
<protein>
    <submittedName>
        <fullName evidence="15">TonB-dependent receptor</fullName>
    </submittedName>
</protein>
<dbReference type="Gene3D" id="2.60.40.1120">
    <property type="entry name" value="Carboxypeptidase-like, regulatory domain"/>
    <property type="match status" value="1"/>
</dbReference>
<evidence type="ECO:0000313" key="15">
    <source>
        <dbReference type="EMBL" id="AOW20004.1"/>
    </source>
</evidence>
<evidence type="ECO:0000256" key="6">
    <source>
        <dbReference type="ARBA" id="ARBA00023077"/>
    </source>
</evidence>
<dbReference type="InterPro" id="IPR036942">
    <property type="entry name" value="Beta-barrel_TonB_sf"/>
</dbReference>
<dbReference type="Proteomes" id="UP000176050">
    <property type="component" value="Chromosome"/>
</dbReference>
<dbReference type="InterPro" id="IPR012910">
    <property type="entry name" value="Plug_dom"/>
</dbReference>
<dbReference type="PANTHER" id="PTHR30069">
    <property type="entry name" value="TONB-DEPENDENT OUTER MEMBRANE RECEPTOR"/>
    <property type="match status" value="1"/>
</dbReference>
<evidence type="ECO:0000256" key="12">
    <source>
        <dbReference type="SAM" id="MobiDB-lite"/>
    </source>
</evidence>
<evidence type="ECO:0000259" key="14">
    <source>
        <dbReference type="Pfam" id="PF07715"/>
    </source>
</evidence>
<keyword evidence="4 10" id="KW-0812">Transmembrane</keyword>
<evidence type="ECO:0000256" key="8">
    <source>
        <dbReference type="ARBA" id="ARBA00023170"/>
    </source>
</evidence>
<evidence type="ECO:0000256" key="11">
    <source>
        <dbReference type="RuleBase" id="RU003357"/>
    </source>
</evidence>
<dbReference type="InterPro" id="IPR039426">
    <property type="entry name" value="TonB-dep_rcpt-like"/>
</dbReference>
<comment type="subcellular location">
    <subcellularLocation>
        <location evidence="1 10">Cell outer membrane</location>
        <topology evidence="1 10">Multi-pass membrane protein</topology>
    </subcellularLocation>
</comment>
<keyword evidence="16" id="KW-1185">Reference proteome</keyword>
<dbReference type="KEGG" id="lul:LPB138_04590"/>
<reference evidence="15 16" key="1">
    <citation type="submission" date="2016-10" db="EMBL/GenBank/DDBJ databases">
        <title>Lutibacter sp. LPB0138, isolated from marine gastropod.</title>
        <authorList>
            <person name="Kim E."/>
            <person name="Yi H."/>
        </authorList>
    </citation>
    <scope>NUCLEOTIDE SEQUENCE [LARGE SCALE GENOMIC DNA]</scope>
    <source>
        <strain evidence="15 16">LPB0138</strain>
    </source>
</reference>
<organism evidence="15 16">
    <name type="scientific">Urechidicola croceus</name>
    <dbReference type="NCBI Taxonomy" id="1850246"/>
    <lineage>
        <taxon>Bacteria</taxon>
        <taxon>Pseudomonadati</taxon>
        <taxon>Bacteroidota</taxon>
        <taxon>Flavobacteriia</taxon>
        <taxon>Flavobacteriales</taxon>
        <taxon>Flavobacteriaceae</taxon>
        <taxon>Urechidicola</taxon>
    </lineage>
</organism>
<evidence type="ECO:0000256" key="4">
    <source>
        <dbReference type="ARBA" id="ARBA00022692"/>
    </source>
</evidence>
<dbReference type="Pfam" id="PF00593">
    <property type="entry name" value="TonB_dep_Rec_b-barrel"/>
    <property type="match status" value="1"/>
</dbReference>
<dbReference type="Pfam" id="PF07715">
    <property type="entry name" value="Plug"/>
    <property type="match status" value="1"/>
</dbReference>
<dbReference type="AlphaFoldDB" id="A0A1D8P604"/>
<dbReference type="RefSeq" id="WP_070236143.1">
    <property type="nucleotide sequence ID" value="NZ_CP017478.1"/>
</dbReference>
<feature type="domain" description="TonB-dependent receptor-like beta-barrel" evidence="13">
    <location>
        <begin position="283"/>
        <end position="741"/>
    </location>
</feature>
<comment type="similarity">
    <text evidence="10 11">Belongs to the TonB-dependent receptor family.</text>
</comment>
<dbReference type="Gene3D" id="2.40.170.20">
    <property type="entry name" value="TonB-dependent receptor, beta-barrel domain"/>
    <property type="match status" value="1"/>
</dbReference>
<accession>A0A1D8P604</accession>
<dbReference type="GO" id="GO:0009279">
    <property type="term" value="C:cell outer membrane"/>
    <property type="evidence" value="ECO:0007669"/>
    <property type="project" value="UniProtKB-SubCell"/>
</dbReference>
<dbReference type="GO" id="GO:0015344">
    <property type="term" value="F:siderophore uptake transmembrane transporter activity"/>
    <property type="evidence" value="ECO:0007669"/>
    <property type="project" value="TreeGrafter"/>
</dbReference>
<keyword evidence="3 10" id="KW-1134">Transmembrane beta strand</keyword>
<evidence type="ECO:0000256" key="7">
    <source>
        <dbReference type="ARBA" id="ARBA00023136"/>
    </source>
</evidence>
<dbReference type="EMBL" id="CP017478">
    <property type="protein sequence ID" value="AOW20004.1"/>
    <property type="molecule type" value="Genomic_DNA"/>
</dbReference>
<evidence type="ECO:0000256" key="9">
    <source>
        <dbReference type="ARBA" id="ARBA00023237"/>
    </source>
</evidence>
<evidence type="ECO:0000256" key="5">
    <source>
        <dbReference type="ARBA" id="ARBA00022729"/>
    </source>
</evidence>
<keyword evidence="7 10" id="KW-0472">Membrane</keyword>
<evidence type="ECO:0000256" key="10">
    <source>
        <dbReference type="PROSITE-ProRule" id="PRU01360"/>
    </source>
</evidence>
<dbReference type="STRING" id="1850246.LPB138_04590"/>
<dbReference type="GO" id="GO:0044718">
    <property type="term" value="P:siderophore transmembrane transport"/>
    <property type="evidence" value="ECO:0007669"/>
    <property type="project" value="TreeGrafter"/>
</dbReference>
<evidence type="ECO:0000259" key="13">
    <source>
        <dbReference type="Pfam" id="PF00593"/>
    </source>
</evidence>
<sequence>MKTYIITLLSIGFFALGYSQNSISGQISDLENNPLLGVDIYAPELHIGTTSDVNGNYELNNLPKGEIRIVFSMVGFETVTKLIPLNSETTQLNIQLNEAVFNIDEVIISTPFNKLQSDNVMKVEFAKIKTLRQKGAPTLIEGLETIPGVSQISTGTSIGKPVIRGLSGNRVLVYTQGVRLENQQFGDEHGLGVNQSGIESVEVIKGPASLLYGSDALGGVLYFNPEKFAPSNTLKSDFSQQYFSNTQGSSSSFGLKQSYEKFKFLVRGSYDSHLDYKIPDDLRVTNTRYNEVDFNSGIGFNNKLITSELRYNYNRSEIGITEGIEAQNKHKVPNLPYQQIDNHILSLHNHIFFQNSKLDIDLGYTFNNRKEFEDEHGHDEDEDHDEDEHEEEHDEHHDVEPALDMHLKNLTYNAKYHFPKMNRFELIIGVQGLIQNNKNFGEEILIPNADIKDFGVLATSVVEWENNSLQGGIRFDNRDITTERHEIEHEHEHEDEDEHEEEDGEIHVFEAIDKKYNSFTASLGYKTELSEHITARLNVATGFRAPNLAELTSNGVHHGTNRFEIGNANLKNEQNLQTDISFEYENKHFEFYINGFYNQLNDYIFISPTGEIEDDAPVFMYTQEDAKLYGGEIGLHIHPHPLDWLHIESSFETVIGKQDSDKYLPLIPANKWNNTVRTEFDIANWLKNGFTAITITNTFKQENISDFETPSDSYTLVNLGIGGKIHLNKISFEMNVNANNLFDTSYISHLSRLKSDNINNIGRNIIVGLNFNI</sequence>
<keyword evidence="5" id="KW-0732">Signal</keyword>
<dbReference type="SUPFAM" id="SSF49464">
    <property type="entry name" value="Carboxypeptidase regulatory domain-like"/>
    <property type="match status" value="1"/>
</dbReference>
<dbReference type="InterPro" id="IPR037066">
    <property type="entry name" value="Plug_dom_sf"/>
</dbReference>
<evidence type="ECO:0000256" key="2">
    <source>
        <dbReference type="ARBA" id="ARBA00022448"/>
    </source>
</evidence>
<keyword evidence="8 15" id="KW-0675">Receptor</keyword>
<dbReference type="PROSITE" id="PS52016">
    <property type="entry name" value="TONB_DEPENDENT_REC_3"/>
    <property type="match status" value="1"/>
</dbReference>
<feature type="domain" description="TonB-dependent receptor plug" evidence="14">
    <location>
        <begin position="127"/>
        <end position="220"/>
    </location>
</feature>
<proteinExistence type="inferred from homology"/>
<dbReference type="OrthoDB" id="9795928at2"/>
<evidence type="ECO:0000256" key="1">
    <source>
        <dbReference type="ARBA" id="ARBA00004571"/>
    </source>
</evidence>
<feature type="region of interest" description="Disordered" evidence="12">
    <location>
        <begin position="373"/>
        <end position="402"/>
    </location>
</feature>